<dbReference type="EMBL" id="JMQC01000005">
    <property type="protein sequence ID" value="KFN06424.1"/>
    <property type="molecule type" value="Genomic_DNA"/>
</dbReference>
<name>A0A090Z564_9BACI</name>
<reference evidence="1 2" key="1">
    <citation type="submission" date="2014-04" db="EMBL/GenBank/DDBJ databases">
        <authorList>
            <person name="Bishop-Lilly K.A."/>
            <person name="Broomall S.M."/>
            <person name="Chain P.S."/>
            <person name="Chertkov O."/>
            <person name="Coyne S.R."/>
            <person name="Daligault H.E."/>
            <person name="Davenport K.W."/>
            <person name="Erkkila T."/>
            <person name="Frey K.G."/>
            <person name="Gibbons H.S."/>
            <person name="Gu W."/>
            <person name="Jaissle J."/>
            <person name="Johnson S.L."/>
            <person name="Koroleva G.I."/>
            <person name="Ladner J.T."/>
            <person name="Lo C.-C."/>
            <person name="Minogue T.D."/>
            <person name="Munk C."/>
            <person name="Palacios G.F."/>
            <person name="Redden C.L."/>
            <person name="Rosenzweig C.N."/>
            <person name="Scholz M.B."/>
            <person name="Teshima H."/>
            <person name="Xu Y."/>
        </authorList>
    </citation>
    <scope>NUCLEOTIDE SEQUENCE [LARGE SCALE GENOMIC DNA]</scope>
    <source>
        <strain evidence="1 2">BHP</strain>
    </source>
</reference>
<gene>
    <name evidence="1" type="ORF">DJ93_6089</name>
</gene>
<protein>
    <submittedName>
        <fullName evidence="1">Uncharacterized protein</fullName>
    </submittedName>
</protein>
<accession>A0A090Z564</accession>
<comment type="caution">
    <text evidence="1">The sequence shown here is derived from an EMBL/GenBank/DDBJ whole genome shotgun (WGS) entry which is preliminary data.</text>
</comment>
<dbReference type="AlphaFoldDB" id="A0A090Z564"/>
<dbReference type="PATRIC" id="fig|1405.8.peg.38"/>
<evidence type="ECO:0000313" key="1">
    <source>
        <dbReference type="EMBL" id="KFN06424.1"/>
    </source>
</evidence>
<organism evidence="1 2">
    <name type="scientific">Bacillus clarus</name>
    <dbReference type="NCBI Taxonomy" id="2338372"/>
    <lineage>
        <taxon>Bacteria</taxon>
        <taxon>Bacillati</taxon>
        <taxon>Bacillota</taxon>
        <taxon>Bacilli</taxon>
        <taxon>Bacillales</taxon>
        <taxon>Bacillaceae</taxon>
        <taxon>Bacillus</taxon>
        <taxon>Bacillus cereus group</taxon>
    </lineage>
</organism>
<evidence type="ECO:0000313" key="2">
    <source>
        <dbReference type="Proteomes" id="UP000029389"/>
    </source>
</evidence>
<proteinExistence type="predicted"/>
<dbReference type="Proteomes" id="UP000029389">
    <property type="component" value="Unassembled WGS sequence"/>
</dbReference>
<dbReference type="RefSeq" id="WP_259300277.1">
    <property type="nucleotide sequence ID" value="NZ_JMQC01000005.1"/>
</dbReference>
<sequence>MNKPSITSEEFGILLREIIEKAKRGDEQAINQLNTVKGWLNND</sequence>